<sequence length="86" mass="9780">MHCEWCHFRHPFVRSFKSSRWLTDSLPPGVYVAASCDRRQRRRIPPSKMADNLPSEFDTVVIGTGAMKEDKDAHLQAVSLGCFTSL</sequence>
<evidence type="ECO:0000313" key="1">
    <source>
        <dbReference type="EMBL" id="KAH0630973.1"/>
    </source>
</evidence>
<accession>A0ABQ7TMR7</accession>
<reference evidence="1 2" key="1">
    <citation type="journal article" date="2022" name="Gigascience">
        <title>A chromosome-level genome assembly and annotation of the desert horned lizard, Phrynosoma platyrhinos, provides insight into chromosomal rearrangements among reptiles.</title>
        <authorList>
            <person name="Koochekian N."/>
            <person name="Ascanio A."/>
            <person name="Farleigh K."/>
            <person name="Card D.C."/>
            <person name="Schield D.R."/>
            <person name="Castoe T.A."/>
            <person name="Jezkova T."/>
        </authorList>
    </citation>
    <scope>NUCLEOTIDE SEQUENCE [LARGE SCALE GENOMIC DNA]</scope>
    <source>
        <strain evidence="1">NK-2021</strain>
    </source>
</reference>
<organism evidence="1 2">
    <name type="scientific">Phrynosoma platyrhinos</name>
    <name type="common">Desert horned lizard</name>
    <dbReference type="NCBI Taxonomy" id="52577"/>
    <lineage>
        <taxon>Eukaryota</taxon>
        <taxon>Metazoa</taxon>
        <taxon>Chordata</taxon>
        <taxon>Craniata</taxon>
        <taxon>Vertebrata</taxon>
        <taxon>Euteleostomi</taxon>
        <taxon>Lepidosauria</taxon>
        <taxon>Squamata</taxon>
        <taxon>Bifurcata</taxon>
        <taxon>Unidentata</taxon>
        <taxon>Episquamata</taxon>
        <taxon>Toxicofera</taxon>
        <taxon>Iguania</taxon>
        <taxon>Phrynosomatidae</taxon>
        <taxon>Phrynosomatinae</taxon>
        <taxon>Phrynosoma</taxon>
    </lineage>
</organism>
<keyword evidence="2" id="KW-1185">Reference proteome</keyword>
<proteinExistence type="predicted"/>
<dbReference type="Proteomes" id="UP000826234">
    <property type="component" value="Unassembled WGS sequence"/>
</dbReference>
<comment type="caution">
    <text evidence="1">The sequence shown here is derived from an EMBL/GenBank/DDBJ whole genome shotgun (WGS) entry which is preliminary data.</text>
</comment>
<gene>
    <name evidence="1" type="ORF">JD844_004403</name>
</gene>
<evidence type="ECO:0000313" key="2">
    <source>
        <dbReference type="Proteomes" id="UP000826234"/>
    </source>
</evidence>
<protein>
    <submittedName>
        <fullName evidence="1">Uncharacterized protein</fullName>
    </submittedName>
</protein>
<dbReference type="EMBL" id="JAIPUX010000415">
    <property type="protein sequence ID" value="KAH0630973.1"/>
    <property type="molecule type" value="Genomic_DNA"/>
</dbReference>
<name>A0ABQ7TMR7_PHRPL</name>